<keyword evidence="2" id="KW-1185">Reference proteome</keyword>
<protein>
    <submittedName>
        <fullName evidence="1">Uncharacterized protein</fullName>
    </submittedName>
</protein>
<gene>
    <name evidence="1" type="ORF">VNO77_41873</name>
</gene>
<proteinExistence type="predicted"/>
<dbReference type="EMBL" id="JAYMYQ010000010">
    <property type="protein sequence ID" value="KAK7308271.1"/>
    <property type="molecule type" value="Genomic_DNA"/>
</dbReference>
<accession>A0AAN9PRX3</accession>
<reference evidence="1 2" key="1">
    <citation type="submission" date="2024-01" db="EMBL/GenBank/DDBJ databases">
        <title>The genomes of 5 underutilized Papilionoideae crops provide insights into root nodulation and disease resistanc.</title>
        <authorList>
            <person name="Jiang F."/>
        </authorList>
    </citation>
    <scope>NUCLEOTIDE SEQUENCE [LARGE SCALE GENOMIC DNA]</scope>
    <source>
        <strain evidence="1">LVBAO_FW01</strain>
        <tissue evidence="1">Leaves</tissue>
    </source>
</reference>
<comment type="caution">
    <text evidence="1">The sequence shown here is derived from an EMBL/GenBank/DDBJ whole genome shotgun (WGS) entry which is preliminary data.</text>
</comment>
<dbReference type="Proteomes" id="UP001367508">
    <property type="component" value="Unassembled WGS sequence"/>
</dbReference>
<dbReference type="AlphaFoldDB" id="A0AAN9PRX3"/>
<sequence>MLRVLTLVCRLYQQPCHSCHFTPPVHSSIALTSLFPLTAQPFLPLQSTPFSSILPPLHLSSPVPPLCPRLASLLHLTAMHSCPSTQSSIAPVHLILF</sequence>
<evidence type="ECO:0000313" key="2">
    <source>
        <dbReference type="Proteomes" id="UP001367508"/>
    </source>
</evidence>
<organism evidence="1 2">
    <name type="scientific">Canavalia gladiata</name>
    <name type="common">Sword bean</name>
    <name type="synonym">Dolichos gladiatus</name>
    <dbReference type="NCBI Taxonomy" id="3824"/>
    <lineage>
        <taxon>Eukaryota</taxon>
        <taxon>Viridiplantae</taxon>
        <taxon>Streptophyta</taxon>
        <taxon>Embryophyta</taxon>
        <taxon>Tracheophyta</taxon>
        <taxon>Spermatophyta</taxon>
        <taxon>Magnoliopsida</taxon>
        <taxon>eudicotyledons</taxon>
        <taxon>Gunneridae</taxon>
        <taxon>Pentapetalae</taxon>
        <taxon>rosids</taxon>
        <taxon>fabids</taxon>
        <taxon>Fabales</taxon>
        <taxon>Fabaceae</taxon>
        <taxon>Papilionoideae</taxon>
        <taxon>50 kb inversion clade</taxon>
        <taxon>NPAAA clade</taxon>
        <taxon>indigoferoid/millettioid clade</taxon>
        <taxon>Phaseoleae</taxon>
        <taxon>Canavalia</taxon>
    </lineage>
</organism>
<name>A0AAN9PRX3_CANGL</name>
<evidence type="ECO:0000313" key="1">
    <source>
        <dbReference type="EMBL" id="KAK7308271.1"/>
    </source>
</evidence>